<comment type="caution">
    <text evidence="2">The sequence shown here is derived from an EMBL/GenBank/DDBJ whole genome shotgun (WGS) entry which is preliminary data.</text>
</comment>
<feature type="region of interest" description="Disordered" evidence="1">
    <location>
        <begin position="1"/>
        <end position="28"/>
    </location>
</feature>
<protein>
    <submittedName>
        <fullName evidence="2">Uncharacterized protein</fullName>
    </submittedName>
</protein>
<accession>A0A8H6KJX7</accession>
<sequence length="187" mass="20421">MGSLRSIDFLTVQQEQEEQEPPAQLAPQDLQVQGDMSMSAADQMVISPGGPISFAVACKSGRGRWSGVWVRVYGSWTEQRATFGLGIHTTTGSRPAAIGSSEANRAPTRELHGEPRRGGRMDVHELPWSCEWDVGSGLGEIVVERVDEKSPKRAAPPLIGQKFGLVMGVGWWVEPGLEYVDYRVEDG</sequence>
<organism evidence="2 3">
    <name type="scientific">Colletotrichum plurivorum</name>
    <dbReference type="NCBI Taxonomy" id="2175906"/>
    <lineage>
        <taxon>Eukaryota</taxon>
        <taxon>Fungi</taxon>
        <taxon>Dikarya</taxon>
        <taxon>Ascomycota</taxon>
        <taxon>Pezizomycotina</taxon>
        <taxon>Sordariomycetes</taxon>
        <taxon>Hypocreomycetidae</taxon>
        <taxon>Glomerellales</taxon>
        <taxon>Glomerellaceae</taxon>
        <taxon>Colletotrichum</taxon>
        <taxon>Colletotrichum orchidearum species complex</taxon>
    </lineage>
</organism>
<evidence type="ECO:0000313" key="3">
    <source>
        <dbReference type="Proteomes" id="UP000654918"/>
    </source>
</evidence>
<reference evidence="2" key="1">
    <citation type="journal article" date="2020" name="Phytopathology">
        <title>Genome Sequence Resources of Colletotrichum truncatum, C. plurivorum, C. musicola, and C. sojae: Four Species Pathogenic to Soybean (Glycine max).</title>
        <authorList>
            <person name="Rogerio F."/>
            <person name="Boufleur T.R."/>
            <person name="Ciampi-Guillardi M."/>
            <person name="Sukno S.A."/>
            <person name="Thon M.R."/>
            <person name="Massola Junior N.S."/>
            <person name="Baroncelli R."/>
        </authorList>
    </citation>
    <scope>NUCLEOTIDE SEQUENCE</scope>
    <source>
        <strain evidence="2">LFN00145</strain>
    </source>
</reference>
<dbReference type="EMBL" id="WIGO01000064">
    <property type="protein sequence ID" value="KAF6832929.1"/>
    <property type="molecule type" value="Genomic_DNA"/>
</dbReference>
<keyword evidence="3" id="KW-1185">Reference proteome</keyword>
<name>A0A8H6KJX7_9PEZI</name>
<proteinExistence type="predicted"/>
<dbReference type="AlphaFoldDB" id="A0A8H6KJX7"/>
<gene>
    <name evidence="2" type="ORF">CPLU01_05878</name>
</gene>
<feature type="region of interest" description="Disordered" evidence="1">
    <location>
        <begin position="92"/>
        <end position="120"/>
    </location>
</feature>
<evidence type="ECO:0000256" key="1">
    <source>
        <dbReference type="SAM" id="MobiDB-lite"/>
    </source>
</evidence>
<evidence type="ECO:0000313" key="2">
    <source>
        <dbReference type="EMBL" id="KAF6832929.1"/>
    </source>
</evidence>
<dbReference type="Proteomes" id="UP000654918">
    <property type="component" value="Unassembled WGS sequence"/>
</dbReference>
<feature type="compositionally biased region" description="Basic and acidic residues" evidence="1">
    <location>
        <begin position="107"/>
        <end position="120"/>
    </location>
</feature>